<dbReference type="SUPFAM" id="SSF53822">
    <property type="entry name" value="Periplasmic binding protein-like I"/>
    <property type="match status" value="1"/>
</dbReference>
<dbReference type="Gene3D" id="3.40.50.2300">
    <property type="match status" value="1"/>
</dbReference>
<accession>A0A176YQM6</accession>
<sequence>MLGFGDNDSATQITPGRATITFDSAALGHIAGQLLLARLTGTPNTEPRRAVERSFVERGSV</sequence>
<dbReference type="Pfam" id="PF13377">
    <property type="entry name" value="Peripla_BP_3"/>
    <property type="match status" value="1"/>
</dbReference>
<comment type="caution">
    <text evidence="5">The sequence shown here is derived from an EMBL/GenBank/DDBJ whole genome shotgun (WGS) entry which is preliminary data.</text>
</comment>
<keyword evidence="6" id="KW-1185">Reference proteome</keyword>
<protein>
    <recommendedName>
        <fullName evidence="4">Transcriptional regulator LacI/GalR-like sensor domain-containing protein</fullName>
    </recommendedName>
</protein>
<dbReference type="InterPro" id="IPR046335">
    <property type="entry name" value="LacI/GalR-like_sensor"/>
</dbReference>
<reference evidence="5 6" key="1">
    <citation type="submission" date="2016-03" db="EMBL/GenBank/DDBJ databases">
        <title>Draft Genome Sequence of the Strain BR 10245 (Bradyrhizobium sp.) isolated from nodules of Centrolobium paraense.</title>
        <authorList>
            <person name="Simoes-Araujo J.L.Sr."/>
            <person name="Barauna A.C."/>
            <person name="Silva K."/>
            <person name="Zilli J.E."/>
        </authorList>
    </citation>
    <scope>NUCLEOTIDE SEQUENCE [LARGE SCALE GENOMIC DNA]</scope>
    <source>
        <strain evidence="5 6">BR 10245</strain>
    </source>
</reference>
<evidence type="ECO:0000313" key="5">
    <source>
        <dbReference type="EMBL" id="OAF09924.1"/>
    </source>
</evidence>
<keyword evidence="3" id="KW-0804">Transcription</keyword>
<keyword evidence="1" id="KW-0805">Transcription regulation</keyword>
<feature type="domain" description="Transcriptional regulator LacI/GalR-like sensor" evidence="4">
    <location>
        <begin position="2"/>
        <end position="61"/>
    </location>
</feature>
<dbReference type="GO" id="GO:0003677">
    <property type="term" value="F:DNA binding"/>
    <property type="evidence" value="ECO:0007669"/>
    <property type="project" value="UniProtKB-KW"/>
</dbReference>
<dbReference type="STRING" id="1505087.AYJ54_12040"/>
<name>A0A176YQM6_9BRAD</name>
<keyword evidence="2" id="KW-0238">DNA-binding</keyword>
<dbReference type="AlphaFoldDB" id="A0A176YQM6"/>
<evidence type="ECO:0000256" key="1">
    <source>
        <dbReference type="ARBA" id="ARBA00023015"/>
    </source>
</evidence>
<evidence type="ECO:0000259" key="4">
    <source>
        <dbReference type="Pfam" id="PF13377"/>
    </source>
</evidence>
<evidence type="ECO:0000313" key="6">
    <source>
        <dbReference type="Proteomes" id="UP000076959"/>
    </source>
</evidence>
<gene>
    <name evidence="5" type="ORF">AYJ54_12040</name>
</gene>
<dbReference type="Proteomes" id="UP000076959">
    <property type="component" value="Unassembled WGS sequence"/>
</dbReference>
<dbReference type="InterPro" id="IPR028082">
    <property type="entry name" value="Peripla_BP_I"/>
</dbReference>
<evidence type="ECO:0000256" key="3">
    <source>
        <dbReference type="ARBA" id="ARBA00023163"/>
    </source>
</evidence>
<organism evidence="5 6">
    <name type="scientific">Bradyrhizobium centrolobii</name>
    <dbReference type="NCBI Taxonomy" id="1505087"/>
    <lineage>
        <taxon>Bacteria</taxon>
        <taxon>Pseudomonadati</taxon>
        <taxon>Pseudomonadota</taxon>
        <taxon>Alphaproteobacteria</taxon>
        <taxon>Hyphomicrobiales</taxon>
        <taxon>Nitrobacteraceae</taxon>
        <taxon>Bradyrhizobium</taxon>
    </lineage>
</organism>
<evidence type="ECO:0000256" key="2">
    <source>
        <dbReference type="ARBA" id="ARBA00023125"/>
    </source>
</evidence>
<dbReference type="EMBL" id="LUUB01000054">
    <property type="protein sequence ID" value="OAF09924.1"/>
    <property type="molecule type" value="Genomic_DNA"/>
</dbReference>
<proteinExistence type="predicted"/>